<dbReference type="Gene3D" id="3.30.565.10">
    <property type="entry name" value="Histidine kinase-like ATPase, C-terminal domain"/>
    <property type="match status" value="1"/>
</dbReference>
<dbReference type="InterPro" id="IPR005467">
    <property type="entry name" value="His_kinase_dom"/>
</dbReference>
<dbReference type="AlphaFoldDB" id="A0A344PJB8"/>
<dbReference type="OrthoDB" id="9815202at2"/>
<evidence type="ECO:0000256" key="4">
    <source>
        <dbReference type="ARBA" id="ARBA00022553"/>
    </source>
</evidence>
<keyword evidence="12" id="KW-0732">Signal</keyword>
<name>A0A344PJB8_9RHOB</name>
<keyword evidence="8 11" id="KW-1133">Transmembrane helix</keyword>
<accession>A0A344PJB8</accession>
<dbReference type="EMBL" id="CP030918">
    <property type="protein sequence ID" value="AXC49473.1"/>
    <property type="molecule type" value="Genomic_DNA"/>
</dbReference>
<gene>
    <name evidence="15" type="ORF">DRW48_07035</name>
</gene>
<keyword evidence="4" id="KW-0597">Phosphoprotein</keyword>
<dbReference type="KEGG" id="pars:DRW48_07035"/>
<evidence type="ECO:0000256" key="8">
    <source>
        <dbReference type="ARBA" id="ARBA00022989"/>
    </source>
</evidence>
<dbReference type="PRINTS" id="PR00344">
    <property type="entry name" value="BCTRLSENSOR"/>
</dbReference>
<evidence type="ECO:0000256" key="9">
    <source>
        <dbReference type="ARBA" id="ARBA00023012"/>
    </source>
</evidence>
<keyword evidence="6 11" id="KW-0812">Transmembrane</keyword>
<evidence type="ECO:0000256" key="7">
    <source>
        <dbReference type="ARBA" id="ARBA00022777"/>
    </source>
</evidence>
<evidence type="ECO:0000256" key="5">
    <source>
        <dbReference type="ARBA" id="ARBA00022679"/>
    </source>
</evidence>
<dbReference type="InterPro" id="IPR003661">
    <property type="entry name" value="HisK_dim/P_dom"/>
</dbReference>
<sequence length="429" mass="45107">MRLTMRLVALFVLVSLLAFAAAWWLTNKTLLAAIETTLEQEIGELTASGQPEGIAAAVRGVAATADPDHLIVRYDGAQGAVGNYQGPLPDGRIRQAVLEDEVRDVDGAYVLLSEPVPGGTLTVGQGADAFDELREIFSRVLAFAMLPTALIVLAGGLLIARRAANRSTAIEATLARLTAGDLAARLPPMPGPADDLSRVGAGIDRLAAAQEASSAALRQVSADIAHDLKTPIQRLSVLLDRARAEAPDLESLDRAADEMQGIVATFEALLRIAQIEGGSPRARFAPVALGPLVATMAELFEPAAEESGHSLTLSLDRPATIRGDRTLLGQLVTNLLENALRHSAPCPVALSVEGATVTVADRGPGIPETERQAVLRRLYRLDRSRSTPGSGLGLSLVDAIAKLHGGQLELADNKPGLRVSVQFDESGNP</sequence>
<dbReference type="InterPro" id="IPR050428">
    <property type="entry name" value="TCS_sensor_his_kinase"/>
</dbReference>
<feature type="transmembrane region" description="Helical" evidence="11">
    <location>
        <begin position="140"/>
        <end position="160"/>
    </location>
</feature>
<keyword evidence="10 11" id="KW-0472">Membrane</keyword>
<dbReference type="CDD" id="cd00082">
    <property type="entry name" value="HisKA"/>
    <property type="match status" value="1"/>
</dbReference>
<dbReference type="PANTHER" id="PTHR45436:SF8">
    <property type="entry name" value="HISTIDINE KINASE"/>
    <property type="match status" value="1"/>
</dbReference>
<dbReference type="SUPFAM" id="SSF55874">
    <property type="entry name" value="ATPase domain of HSP90 chaperone/DNA topoisomerase II/histidine kinase"/>
    <property type="match status" value="1"/>
</dbReference>
<dbReference type="EC" id="2.7.13.3" evidence="3"/>
<dbReference type="PROSITE" id="PS50109">
    <property type="entry name" value="HIS_KIN"/>
    <property type="match status" value="1"/>
</dbReference>
<reference evidence="16" key="1">
    <citation type="submission" date="2018-07" db="EMBL/GenBank/DDBJ databases">
        <title>Genome sequencing of Paracoccus sp. SC2-6.</title>
        <authorList>
            <person name="Heo J."/>
            <person name="Kim S.-J."/>
            <person name="Kwon S.-W."/>
        </authorList>
    </citation>
    <scope>NUCLEOTIDE SEQUENCE [LARGE SCALE GENOMIC DNA]</scope>
    <source>
        <strain evidence="16">SC2-6</strain>
    </source>
</reference>
<dbReference type="Gene3D" id="1.10.287.130">
    <property type="match status" value="1"/>
</dbReference>
<evidence type="ECO:0000256" key="3">
    <source>
        <dbReference type="ARBA" id="ARBA00012438"/>
    </source>
</evidence>
<dbReference type="PROSITE" id="PS50885">
    <property type="entry name" value="HAMP"/>
    <property type="match status" value="1"/>
</dbReference>
<comment type="subcellular location">
    <subcellularLocation>
        <location evidence="2">Membrane</location>
    </subcellularLocation>
</comment>
<feature type="chain" id="PRO_5016930878" description="histidine kinase" evidence="12">
    <location>
        <begin position="21"/>
        <end position="429"/>
    </location>
</feature>
<dbReference type="PANTHER" id="PTHR45436">
    <property type="entry name" value="SENSOR HISTIDINE KINASE YKOH"/>
    <property type="match status" value="1"/>
</dbReference>
<evidence type="ECO:0000256" key="1">
    <source>
        <dbReference type="ARBA" id="ARBA00000085"/>
    </source>
</evidence>
<dbReference type="Proteomes" id="UP000252023">
    <property type="component" value="Chromosome"/>
</dbReference>
<protein>
    <recommendedName>
        <fullName evidence="3">histidine kinase</fullName>
        <ecNumber evidence="3">2.7.13.3</ecNumber>
    </recommendedName>
</protein>
<evidence type="ECO:0000256" key="2">
    <source>
        <dbReference type="ARBA" id="ARBA00004370"/>
    </source>
</evidence>
<keyword evidence="9" id="KW-0902">Two-component regulatory system</keyword>
<dbReference type="InterPro" id="IPR003660">
    <property type="entry name" value="HAMP_dom"/>
</dbReference>
<dbReference type="Pfam" id="PF02518">
    <property type="entry name" value="HATPase_c"/>
    <property type="match status" value="1"/>
</dbReference>
<evidence type="ECO:0000256" key="11">
    <source>
        <dbReference type="SAM" id="Phobius"/>
    </source>
</evidence>
<dbReference type="InterPro" id="IPR036890">
    <property type="entry name" value="HATPase_C_sf"/>
</dbReference>
<evidence type="ECO:0000313" key="16">
    <source>
        <dbReference type="Proteomes" id="UP000252023"/>
    </source>
</evidence>
<evidence type="ECO:0000259" key="14">
    <source>
        <dbReference type="PROSITE" id="PS50885"/>
    </source>
</evidence>
<evidence type="ECO:0000313" key="15">
    <source>
        <dbReference type="EMBL" id="AXC49473.1"/>
    </source>
</evidence>
<comment type="catalytic activity">
    <reaction evidence="1">
        <text>ATP + protein L-histidine = ADP + protein N-phospho-L-histidine.</text>
        <dbReference type="EC" id="2.7.13.3"/>
    </reaction>
</comment>
<evidence type="ECO:0000256" key="10">
    <source>
        <dbReference type="ARBA" id="ARBA00023136"/>
    </source>
</evidence>
<organism evidence="15 16">
    <name type="scientific">Paracoccus suum</name>
    <dbReference type="NCBI Taxonomy" id="2259340"/>
    <lineage>
        <taxon>Bacteria</taxon>
        <taxon>Pseudomonadati</taxon>
        <taxon>Pseudomonadota</taxon>
        <taxon>Alphaproteobacteria</taxon>
        <taxon>Rhodobacterales</taxon>
        <taxon>Paracoccaceae</taxon>
        <taxon>Paracoccus</taxon>
    </lineage>
</organism>
<dbReference type="InterPro" id="IPR036097">
    <property type="entry name" value="HisK_dim/P_sf"/>
</dbReference>
<dbReference type="GO" id="GO:0005886">
    <property type="term" value="C:plasma membrane"/>
    <property type="evidence" value="ECO:0007669"/>
    <property type="project" value="TreeGrafter"/>
</dbReference>
<feature type="domain" description="Histidine kinase" evidence="13">
    <location>
        <begin position="223"/>
        <end position="427"/>
    </location>
</feature>
<keyword evidence="5" id="KW-0808">Transferase</keyword>
<evidence type="ECO:0000259" key="13">
    <source>
        <dbReference type="PROSITE" id="PS50109"/>
    </source>
</evidence>
<dbReference type="SUPFAM" id="SSF47384">
    <property type="entry name" value="Homodimeric domain of signal transducing histidine kinase"/>
    <property type="match status" value="1"/>
</dbReference>
<keyword evidence="7 15" id="KW-0418">Kinase</keyword>
<dbReference type="InterPro" id="IPR004358">
    <property type="entry name" value="Sig_transdc_His_kin-like_C"/>
</dbReference>
<evidence type="ECO:0000256" key="12">
    <source>
        <dbReference type="SAM" id="SignalP"/>
    </source>
</evidence>
<feature type="signal peptide" evidence="12">
    <location>
        <begin position="1"/>
        <end position="20"/>
    </location>
</feature>
<feature type="domain" description="HAMP" evidence="14">
    <location>
        <begin position="161"/>
        <end position="215"/>
    </location>
</feature>
<proteinExistence type="predicted"/>
<dbReference type="SMART" id="SM00388">
    <property type="entry name" value="HisKA"/>
    <property type="match status" value="1"/>
</dbReference>
<dbReference type="SMART" id="SM00387">
    <property type="entry name" value="HATPase_c"/>
    <property type="match status" value="1"/>
</dbReference>
<keyword evidence="16" id="KW-1185">Reference proteome</keyword>
<dbReference type="GO" id="GO:0000155">
    <property type="term" value="F:phosphorelay sensor kinase activity"/>
    <property type="evidence" value="ECO:0007669"/>
    <property type="project" value="InterPro"/>
</dbReference>
<dbReference type="InterPro" id="IPR003594">
    <property type="entry name" value="HATPase_dom"/>
</dbReference>
<evidence type="ECO:0000256" key="6">
    <source>
        <dbReference type="ARBA" id="ARBA00022692"/>
    </source>
</evidence>